<dbReference type="InterPro" id="IPR001387">
    <property type="entry name" value="Cro/C1-type_HTH"/>
</dbReference>
<dbReference type="EMBL" id="CP003218">
    <property type="protein sequence ID" value="AEX02850.1"/>
    <property type="molecule type" value="Genomic_DNA"/>
</dbReference>
<dbReference type="Proteomes" id="UP000007843">
    <property type="component" value="Chromosome"/>
</dbReference>
<dbReference type="PANTHER" id="PTHR36511:SF6">
    <property type="entry name" value="TRANSCRIPTIONAL REGULATOR"/>
    <property type="match status" value="1"/>
</dbReference>
<dbReference type="KEGG" id="kox:KOX_05575"/>
<dbReference type="PROSITE" id="PS50943">
    <property type="entry name" value="HTH_CROC1"/>
    <property type="match status" value="1"/>
</dbReference>
<accession>A0A0H3H986</accession>
<reference evidence="5 6" key="1">
    <citation type="journal article" date="2012" name="J. Bacteriol.">
        <title>Complete genome sequence of Klebsiella oxytoca KCTC 1686, used in production of 2,3-butanediol.</title>
        <authorList>
            <person name="Shin S.H."/>
            <person name="Kim S."/>
            <person name="Kim J.Y."/>
            <person name="Lee S."/>
            <person name="Um Y."/>
            <person name="Oh M.K."/>
            <person name="Kim Y.R."/>
            <person name="Lee J."/>
            <person name="Yang K.S."/>
        </authorList>
    </citation>
    <scope>NUCLEOTIDE SEQUENCE [LARGE SCALE GENOMIC DNA]</scope>
    <source>
        <strain evidence="6">ATCC 8724 / DSM 4798 / JCM 20051 / NBRC 3318 / NRRL B-199 / KCTC 1686</strain>
    </source>
</reference>
<dbReference type="GO" id="GO:0003677">
    <property type="term" value="F:DNA binding"/>
    <property type="evidence" value="ECO:0007669"/>
    <property type="project" value="UniProtKB-KW"/>
</dbReference>
<dbReference type="HOGENOM" id="CLU_144725_2_0_6"/>
<dbReference type="Gene3D" id="1.10.260.40">
    <property type="entry name" value="lambda repressor-like DNA-binding domains"/>
    <property type="match status" value="1"/>
</dbReference>
<dbReference type="SUPFAM" id="SSF47413">
    <property type="entry name" value="lambda repressor-like DNA-binding domains"/>
    <property type="match status" value="1"/>
</dbReference>
<dbReference type="Pfam" id="PF01381">
    <property type="entry name" value="HTH_3"/>
    <property type="match status" value="1"/>
</dbReference>
<dbReference type="InterPro" id="IPR052359">
    <property type="entry name" value="HTH-type_reg/antitoxin"/>
</dbReference>
<dbReference type="AlphaFoldDB" id="A0A0H3H986"/>
<evidence type="ECO:0000313" key="5">
    <source>
        <dbReference type="EMBL" id="AEX02850.1"/>
    </source>
</evidence>
<protein>
    <submittedName>
        <fullName evidence="5">Putative transcriptional regulator</fullName>
    </submittedName>
</protein>
<keyword evidence="3" id="KW-0804">Transcription</keyword>
<dbReference type="RefSeq" id="WP_004106774.1">
    <property type="nucleotide sequence ID" value="NC_016612.1"/>
</dbReference>
<dbReference type="InterPro" id="IPR010982">
    <property type="entry name" value="Lambda_DNA-bd_dom_sf"/>
</dbReference>
<evidence type="ECO:0000256" key="2">
    <source>
        <dbReference type="ARBA" id="ARBA00023125"/>
    </source>
</evidence>
<name>A0A0H3H986_KLEM8</name>
<dbReference type="NCBIfam" id="NF007481">
    <property type="entry name" value="PRK10072.1"/>
    <property type="match status" value="1"/>
</dbReference>
<sequence>MEYKDPAFELLSNLEQIIFKDQAQAASLTRKPAACIEFDQLRKGTGLKIDDFANAMGVSVAMVQEWESRRVRPSPTELKLMRLIQANPQLSRQLIDS</sequence>
<proteinExistence type="predicted"/>
<keyword evidence="2" id="KW-0238">DNA-binding</keyword>
<feature type="domain" description="HTH cro/C1-type" evidence="4">
    <location>
        <begin position="40"/>
        <end position="91"/>
    </location>
</feature>
<evidence type="ECO:0000313" key="6">
    <source>
        <dbReference type="Proteomes" id="UP000007843"/>
    </source>
</evidence>
<evidence type="ECO:0000256" key="1">
    <source>
        <dbReference type="ARBA" id="ARBA00023015"/>
    </source>
</evidence>
<dbReference type="PANTHER" id="PTHR36511">
    <property type="entry name" value="MERR FAMILY BACTERIAL REGULATORY PROTEIN"/>
    <property type="match status" value="1"/>
</dbReference>
<dbReference type="CDD" id="cd00093">
    <property type="entry name" value="HTH_XRE"/>
    <property type="match status" value="1"/>
</dbReference>
<keyword evidence="1" id="KW-0805">Transcription regulation</keyword>
<evidence type="ECO:0000256" key="3">
    <source>
        <dbReference type="ARBA" id="ARBA00023163"/>
    </source>
</evidence>
<evidence type="ECO:0000259" key="4">
    <source>
        <dbReference type="PROSITE" id="PS50943"/>
    </source>
</evidence>
<dbReference type="SMART" id="SM00530">
    <property type="entry name" value="HTH_XRE"/>
    <property type="match status" value="1"/>
</dbReference>
<gene>
    <name evidence="5" type="ordered locus">KOX_05575</name>
</gene>
<dbReference type="GeneID" id="66557262"/>
<organism evidence="5 6">
    <name type="scientific">Klebsiella michiganensis (strain ATCC 8724 / DSM 4798 / JCM 20051 / NBRC 3318 / NRRL B-199 / KCTC 1686 / BUCSAV 143 / CCM 1901)</name>
    <dbReference type="NCBI Taxonomy" id="1006551"/>
    <lineage>
        <taxon>Bacteria</taxon>
        <taxon>Pseudomonadati</taxon>
        <taxon>Pseudomonadota</taxon>
        <taxon>Gammaproteobacteria</taxon>
        <taxon>Enterobacterales</taxon>
        <taxon>Enterobacteriaceae</taxon>
        <taxon>Klebsiella/Raoultella group</taxon>
        <taxon>Klebsiella</taxon>
    </lineage>
</organism>